<dbReference type="GO" id="GO:1990456">
    <property type="term" value="P:mitochondrion-endoplasmic reticulum membrane tethering"/>
    <property type="evidence" value="ECO:0007669"/>
    <property type="project" value="TreeGrafter"/>
</dbReference>
<organism evidence="12 13">
    <name type="scientific">Pichia sorbitophila (strain ATCC MYA-4447 / BCRC 22081 / CBS 7064 / NBRC 10061 / NRRL Y-12695)</name>
    <name type="common">Hybrid yeast</name>
    <dbReference type="NCBI Taxonomy" id="559304"/>
    <lineage>
        <taxon>Eukaryota</taxon>
        <taxon>Fungi</taxon>
        <taxon>Dikarya</taxon>
        <taxon>Ascomycota</taxon>
        <taxon>Saccharomycotina</taxon>
        <taxon>Pichiomycetes</taxon>
        <taxon>Debaryomycetaceae</taxon>
        <taxon>Millerozyma</taxon>
    </lineage>
</organism>
<dbReference type="GO" id="GO:0045040">
    <property type="term" value="P:protein insertion into mitochondrial outer membrane"/>
    <property type="evidence" value="ECO:0007669"/>
    <property type="project" value="UniProtKB-UniRule"/>
</dbReference>
<comment type="subcellular location">
    <subcellularLocation>
        <location evidence="1">Membrane</location>
    </subcellularLocation>
    <subcellularLocation>
        <location evidence="9">Mitochondrion outer membrane</location>
        <topology evidence="9">Peripheral membrane protein</topology>
        <orientation evidence="9">Cytoplasmic side</orientation>
    </subcellularLocation>
    <subcellularLocation>
        <location evidence="9">Endoplasmic reticulum membrane</location>
        <topology evidence="9">Peripheral membrane protein</topology>
        <orientation evidence="9">Cytoplasmic side</orientation>
    </subcellularLocation>
    <text evidence="9">The ERMES/MDM complex localizes to a few discrete foci (around 10 per single cell), that represent mitochondria-endoplasmic reticulum junctions. These foci are often found next to mtDNA nucleoids.</text>
</comment>
<dbReference type="STRING" id="559304.G8Y0Q4"/>
<dbReference type="EMBL" id="FO082046">
    <property type="protein sequence ID" value="CCE86407.1"/>
    <property type="molecule type" value="Genomic_DNA"/>
</dbReference>
<feature type="region of interest" description="Disordered" evidence="10">
    <location>
        <begin position="58"/>
        <end position="149"/>
    </location>
</feature>
<dbReference type="OrthoDB" id="3356905at2759"/>
<dbReference type="InterPro" id="IPR031468">
    <property type="entry name" value="SMP_LBD"/>
</dbReference>
<feature type="compositionally biased region" description="Acidic residues" evidence="10">
    <location>
        <begin position="62"/>
        <end position="73"/>
    </location>
</feature>
<evidence type="ECO:0000259" key="11">
    <source>
        <dbReference type="PROSITE" id="PS51847"/>
    </source>
</evidence>
<dbReference type="GO" id="GO:0005789">
    <property type="term" value="C:endoplasmic reticulum membrane"/>
    <property type="evidence" value="ECO:0007669"/>
    <property type="project" value="UniProtKB-SubCell"/>
</dbReference>
<evidence type="ECO:0000256" key="4">
    <source>
        <dbReference type="ARBA" id="ARBA00022824"/>
    </source>
</evidence>
<feature type="compositionally biased region" description="Acidic residues" evidence="10">
    <location>
        <begin position="90"/>
        <end position="103"/>
    </location>
</feature>
<feature type="compositionally biased region" description="Polar residues" evidence="10">
    <location>
        <begin position="77"/>
        <end position="88"/>
    </location>
</feature>
<accession>G8Y0Q4</accession>
<evidence type="ECO:0000256" key="6">
    <source>
        <dbReference type="ARBA" id="ARBA00023121"/>
    </source>
</evidence>
<dbReference type="eggNOG" id="ENOG502QQS2">
    <property type="taxonomic scope" value="Eukaryota"/>
</dbReference>
<dbReference type="PANTHER" id="PTHR28204">
    <property type="entry name" value="MITOCHONDRIAL DISTRIBUTION AND MORPHOLOGY PROTEIN 12"/>
    <property type="match status" value="1"/>
</dbReference>
<dbReference type="AlphaFoldDB" id="G8Y0Q4"/>
<feature type="region of interest" description="Disordered" evidence="10">
    <location>
        <begin position="214"/>
        <end position="241"/>
    </location>
</feature>
<dbReference type="InterPro" id="IPR027532">
    <property type="entry name" value="Mdm12"/>
</dbReference>
<keyword evidence="2" id="KW-0813">Transport</keyword>
<evidence type="ECO:0000256" key="8">
    <source>
        <dbReference type="ARBA" id="ARBA00023136"/>
    </source>
</evidence>
<dbReference type="OMA" id="AAWPSWI"/>
<sequence length="437" mass="49418">MSFDINWEKLVEDDSITRSIRDFLDEQFKSISLPSFIDNLSVTDFSLGSRPPEVTIRHIGDPFDDFYDEDGDDIGNRPTSDPRNIPTASSDEDSDSDTVEDENITNNFSINSRDLTSQEFPSVNEHDRNGESASPFTVSDRVGLREQRAPSDSVSMIIGNSNFNYLQNYNVNNVGLGNLNNVNTHNGTESPSTMLNHNSSFKLANNSSFSRHISESNGSILRPDGPSSHYQHQYSKSEHESNENDIQIIAEIKYNGDLRLEIVVNLLVNYPSPHFICLPIKLHVTELEIHSIVAIAYIRNSIFVSFLCDVSDSGSDYFTTSSNPTDDLQNISNTGGNFVEYNTNPVNRERIDIIKKVRIESEIGEAEHNTLRNVGKVEKFLVEQLRNIIRDEIAWPSWVCFDLNEDNDLDNDEESCDERNVNQKQNFNTSTHPASFE</sequence>
<dbReference type="PROSITE" id="PS51847">
    <property type="entry name" value="SMP"/>
    <property type="match status" value="1"/>
</dbReference>
<feature type="region of interest" description="Disordered" evidence="10">
    <location>
        <begin position="411"/>
        <end position="437"/>
    </location>
</feature>
<evidence type="ECO:0000256" key="7">
    <source>
        <dbReference type="ARBA" id="ARBA00023128"/>
    </source>
</evidence>
<evidence type="ECO:0000256" key="9">
    <source>
        <dbReference type="HAMAP-Rule" id="MF_03104"/>
    </source>
</evidence>
<gene>
    <name evidence="12" type="primary">Piso0_004894</name>
    <name evidence="9" type="synonym">MDM12</name>
    <name evidence="12" type="ORF">GNLVRS01_PISO0N03423g</name>
</gene>
<keyword evidence="6" id="KW-0446">Lipid-binding</keyword>
<keyword evidence="3 9" id="KW-1000">Mitochondrion outer membrane</keyword>
<proteinExistence type="inferred from homology"/>
<dbReference type="Pfam" id="PF26544">
    <property type="entry name" value="Mdm12"/>
    <property type="match status" value="2"/>
</dbReference>
<keyword evidence="7 9" id="KW-0496">Mitochondrion</keyword>
<dbReference type="PANTHER" id="PTHR28204:SF1">
    <property type="entry name" value="MITOCHONDRIAL DISTRIBUTION AND MORPHOLOGY PROTEIN 12"/>
    <property type="match status" value="1"/>
</dbReference>
<evidence type="ECO:0000256" key="3">
    <source>
        <dbReference type="ARBA" id="ARBA00022787"/>
    </source>
</evidence>
<name>G8Y0Q4_PICSO</name>
<keyword evidence="8 9" id="KW-0472">Membrane</keyword>
<dbReference type="GO" id="GO:0032865">
    <property type="term" value="C:ERMES complex"/>
    <property type="evidence" value="ECO:0007669"/>
    <property type="project" value="UniProtKB-UniRule"/>
</dbReference>
<dbReference type="FunCoup" id="G8Y0Q4">
    <property type="interactions" value="101"/>
</dbReference>
<reference evidence="12 13" key="1">
    <citation type="journal article" date="2012" name="G3 (Bethesda)">
        <title>Pichia sorbitophila, an interspecies yeast hybrid reveals early steps of genome resolution following polyploidization.</title>
        <authorList>
            <person name="Leh Louis V."/>
            <person name="Despons L."/>
            <person name="Friedrich A."/>
            <person name="Martin T."/>
            <person name="Durrens P."/>
            <person name="Casaregola S."/>
            <person name="Neuveglise C."/>
            <person name="Fairhead C."/>
            <person name="Marck C."/>
            <person name="Cruz J.A."/>
            <person name="Straub M.L."/>
            <person name="Kugler V."/>
            <person name="Sacerdot C."/>
            <person name="Uzunov Z."/>
            <person name="Thierry A."/>
            <person name="Weiss S."/>
            <person name="Bleykasten C."/>
            <person name="De Montigny J."/>
            <person name="Jacques N."/>
            <person name="Jung P."/>
            <person name="Lemaire M."/>
            <person name="Mallet S."/>
            <person name="Morel G."/>
            <person name="Richard G.F."/>
            <person name="Sarkar A."/>
            <person name="Savel G."/>
            <person name="Schacherer J."/>
            <person name="Seret M.L."/>
            <person name="Talla E."/>
            <person name="Samson G."/>
            <person name="Jubin C."/>
            <person name="Poulain J."/>
            <person name="Vacherie B."/>
            <person name="Barbe V."/>
            <person name="Pelletier E."/>
            <person name="Sherman D.J."/>
            <person name="Westhof E."/>
            <person name="Weissenbach J."/>
            <person name="Baret P.V."/>
            <person name="Wincker P."/>
            <person name="Gaillardin C."/>
            <person name="Dujon B."/>
            <person name="Souciet J.L."/>
        </authorList>
    </citation>
    <scope>NUCLEOTIDE SEQUENCE [LARGE SCALE GENOMIC DNA]</scope>
    <source>
        <strain evidence="13">ATCC MYA-4447 / BCRC 22081 / CBS 7064 / NBRC 10061 / NRRL Y-12695</strain>
    </source>
</reference>
<evidence type="ECO:0000256" key="1">
    <source>
        <dbReference type="ARBA" id="ARBA00004370"/>
    </source>
</evidence>
<comment type="subunit">
    <text evidence="9">Component of the ER-mitochondria encounter structure (ERMES) or MDM complex, composed of MMM1, MDM10, MDM12 and MDM34. A MMM1 homodimer associates with one molecule of MDM12 on each side in a pairwise head-to-tail manner, and the SMP-LTD domains of MMM1 and MDM12 generate a continuous hydrophobic tunnel for phospholipid trafficking.</text>
</comment>
<evidence type="ECO:0000256" key="5">
    <source>
        <dbReference type="ARBA" id="ARBA00023055"/>
    </source>
</evidence>
<evidence type="ECO:0000313" key="12">
    <source>
        <dbReference type="EMBL" id="CCE86407.1"/>
    </source>
</evidence>
<evidence type="ECO:0000313" key="13">
    <source>
        <dbReference type="Proteomes" id="UP000005222"/>
    </source>
</evidence>
<evidence type="ECO:0000256" key="10">
    <source>
        <dbReference type="SAM" id="MobiDB-lite"/>
    </source>
</evidence>
<keyword evidence="4 9" id="KW-0256">Endoplasmic reticulum</keyword>
<dbReference type="HAMAP" id="MF_03104">
    <property type="entry name" value="Mdm12"/>
    <property type="match status" value="1"/>
</dbReference>
<feature type="compositionally biased region" description="Polar residues" evidence="10">
    <location>
        <begin position="422"/>
        <end position="437"/>
    </location>
</feature>
<comment type="function">
    <text evidence="9">Component of the ERMES/MDM complex, which serves as a molecular tether to connect the endoplasmic reticulum (ER) and mitochondria. Components of this complex are involved in the control of mitochondrial shape and protein biogenesis, and function in nonvesicular lipid trafficking between the ER and mitochondria. MDM12 is required for the interaction of the ER-resident membrane protein MMM1 and the outer mitochondrial membrane-resident beta-barrel protein MDM10. The MDM12-MMM1 subcomplex functions in the major beta-barrel assembly pathway that is responsible for biogenesis of all mitochondrial outer membrane beta-barrel proteins, and acts in a late step after the SAM complex. The MDM10-MDM12-MMM1 subcomplex further acts in the TOM40-specific pathway after the action of the MDM12-MMM1 complex. Essential for establishing and maintaining the structure of mitochondria and maintenance of mtDNA nucleoids.</text>
</comment>
<evidence type="ECO:0000256" key="2">
    <source>
        <dbReference type="ARBA" id="ARBA00022448"/>
    </source>
</evidence>
<dbReference type="HOGENOM" id="CLU_026794_2_0_1"/>
<feature type="domain" description="SMP-LTD" evidence="11">
    <location>
        <begin position="1"/>
        <end position="404"/>
    </location>
</feature>
<keyword evidence="13" id="KW-1185">Reference proteome</keyword>
<dbReference type="Proteomes" id="UP000005222">
    <property type="component" value="Chromosome N"/>
</dbReference>
<dbReference type="GO" id="GO:0008289">
    <property type="term" value="F:lipid binding"/>
    <property type="evidence" value="ECO:0007669"/>
    <property type="project" value="UniProtKB-KW"/>
</dbReference>
<feature type="compositionally biased region" description="Polar residues" evidence="10">
    <location>
        <begin position="104"/>
        <end position="121"/>
    </location>
</feature>
<dbReference type="CDD" id="cd21672">
    <property type="entry name" value="SMP_Mdm12"/>
    <property type="match status" value="1"/>
</dbReference>
<comment type="similarity">
    <text evidence="9">Belongs to the MDM12 family.</text>
</comment>
<dbReference type="GO" id="GO:0015914">
    <property type="term" value="P:phospholipid transport"/>
    <property type="evidence" value="ECO:0007669"/>
    <property type="project" value="TreeGrafter"/>
</dbReference>
<protein>
    <recommendedName>
        <fullName evidence="9">Mitochondrial distribution and morphology protein 12</fullName>
    </recommendedName>
    <alternativeName>
        <fullName evidence="9">Mitochondrial inheritance component MDM12</fullName>
    </alternativeName>
</protein>
<dbReference type="InParanoid" id="G8Y0Q4"/>
<keyword evidence="5" id="KW-0445">Lipid transport</keyword>